<dbReference type="AlphaFoldDB" id="A0A511UZV7"/>
<dbReference type="InterPro" id="IPR050238">
    <property type="entry name" value="DNA_Rep/Repair_Clamp_Loader"/>
</dbReference>
<dbReference type="SUPFAM" id="SSF52540">
    <property type="entry name" value="P-loop containing nucleoside triphosphate hydrolases"/>
    <property type="match status" value="1"/>
</dbReference>
<organism evidence="1 2">
    <name type="scientific">Cerasibacillus quisquiliarum</name>
    <dbReference type="NCBI Taxonomy" id="227865"/>
    <lineage>
        <taxon>Bacteria</taxon>
        <taxon>Bacillati</taxon>
        <taxon>Bacillota</taxon>
        <taxon>Bacilli</taxon>
        <taxon>Bacillales</taxon>
        <taxon>Bacillaceae</taxon>
        <taxon>Cerasibacillus</taxon>
    </lineage>
</organism>
<dbReference type="EMBL" id="BJXW01000013">
    <property type="protein sequence ID" value="GEN31258.1"/>
    <property type="molecule type" value="Genomic_DNA"/>
</dbReference>
<dbReference type="FunFam" id="3.40.50.300:FF:001255">
    <property type="entry name" value="DNA polymerase III subunit delta"/>
    <property type="match status" value="1"/>
</dbReference>
<accession>A0A511UZV7</accession>
<comment type="caution">
    <text evidence="1">The sequence shown here is derived from an EMBL/GenBank/DDBJ whole genome shotgun (WGS) entry which is preliminary data.</text>
</comment>
<sequence length="326" mass="37912">METWSKALEKQPLVSKILMNSIKRDRLSHAYLFQGSRGTGKESLAILLAKTLFCKEKTDVEPCHHCVMCKRIESRNHPDVHWIEPDGQSIKMAQIEHLQKEFAYTGLESNRKVYMIKDADTLTVNAANRILKFLEEPSLETTAIMLTENSQMIIPTIRSRCQVLDFKPLDPKQFQTHLLKEGLPKSDAVLMGSLTNSVKEAIELYQDESFVQARKLVIQLIEMFCRDSDDAYLFVHQHWVPFFKERSQQEQALDLLLLAFRDILYAHIGINQVVFFDQDDQQLEKYMLHFSYGQVISMLENILEAKRKLKQYVQPTFVMEQLALQI</sequence>
<reference evidence="1 2" key="1">
    <citation type="submission" date="2019-07" db="EMBL/GenBank/DDBJ databases">
        <title>Whole genome shotgun sequence of Cerasibacillus quisquiliarum NBRC 102429.</title>
        <authorList>
            <person name="Hosoyama A."/>
            <person name="Uohara A."/>
            <person name="Ohji S."/>
            <person name="Ichikawa N."/>
        </authorList>
    </citation>
    <scope>NUCLEOTIDE SEQUENCE [LARGE SCALE GENOMIC DNA]</scope>
    <source>
        <strain evidence="1 2">NBRC 102429</strain>
    </source>
</reference>
<dbReference type="InterPro" id="IPR004622">
    <property type="entry name" value="DNA_pol_HolB"/>
</dbReference>
<keyword evidence="2" id="KW-1185">Reference proteome</keyword>
<dbReference type="Gene3D" id="3.40.50.300">
    <property type="entry name" value="P-loop containing nucleotide triphosphate hydrolases"/>
    <property type="match status" value="1"/>
</dbReference>
<dbReference type="NCBIfam" id="TIGR00678">
    <property type="entry name" value="holB"/>
    <property type="match status" value="1"/>
</dbReference>
<name>A0A511UZV7_9BACI</name>
<protein>
    <submittedName>
        <fullName evidence="1">DNA polymerase III subunit delta</fullName>
    </submittedName>
</protein>
<dbReference type="GO" id="GO:0006261">
    <property type="term" value="P:DNA-templated DNA replication"/>
    <property type="evidence" value="ECO:0007669"/>
    <property type="project" value="TreeGrafter"/>
</dbReference>
<evidence type="ECO:0000313" key="2">
    <source>
        <dbReference type="Proteomes" id="UP000321491"/>
    </source>
</evidence>
<dbReference type="RefSeq" id="WP_146937275.1">
    <property type="nucleotide sequence ID" value="NZ_BJXW01000013.1"/>
</dbReference>
<dbReference type="InterPro" id="IPR027417">
    <property type="entry name" value="P-loop_NTPase"/>
</dbReference>
<proteinExistence type="predicted"/>
<dbReference type="PANTHER" id="PTHR11669">
    <property type="entry name" value="REPLICATION FACTOR C / DNA POLYMERASE III GAMMA-TAU SUBUNIT"/>
    <property type="match status" value="1"/>
</dbReference>
<dbReference type="PANTHER" id="PTHR11669:SF8">
    <property type="entry name" value="DNA POLYMERASE III SUBUNIT DELTA"/>
    <property type="match status" value="1"/>
</dbReference>
<dbReference type="OrthoDB" id="9810148at2"/>
<gene>
    <name evidence="1" type="primary">holB</name>
    <name evidence="1" type="ORF">CQU01_14960</name>
</gene>
<dbReference type="GO" id="GO:0008408">
    <property type="term" value="F:3'-5' exonuclease activity"/>
    <property type="evidence" value="ECO:0007669"/>
    <property type="project" value="InterPro"/>
</dbReference>
<evidence type="ECO:0000313" key="1">
    <source>
        <dbReference type="EMBL" id="GEN31258.1"/>
    </source>
</evidence>
<dbReference type="Pfam" id="PF13177">
    <property type="entry name" value="DNA_pol3_delta2"/>
    <property type="match status" value="1"/>
</dbReference>
<dbReference type="Proteomes" id="UP000321491">
    <property type="component" value="Unassembled WGS sequence"/>
</dbReference>
<dbReference type="GO" id="GO:0003887">
    <property type="term" value="F:DNA-directed DNA polymerase activity"/>
    <property type="evidence" value="ECO:0007669"/>
    <property type="project" value="InterPro"/>
</dbReference>
<dbReference type="NCBIfam" id="NF005972">
    <property type="entry name" value="PRK08058.1"/>
    <property type="match status" value="1"/>
</dbReference>